<evidence type="ECO:0000256" key="1">
    <source>
        <dbReference type="SAM" id="SignalP"/>
    </source>
</evidence>
<reference evidence="2 3" key="1">
    <citation type="journal article" date="2017" name="Nat. Ecol. Evol.">
        <title>Scallop genome provides insights into evolution of bilaterian karyotype and development.</title>
        <authorList>
            <person name="Wang S."/>
            <person name="Zhang J."/>
            <person name="Jiao W."/>
            <person name="Li J."/>
            <person name="Xun X."/>
            <person name="Sun Y."/>
            <person name="Guo X."/>
            <person name="Huan P."/>
            <person name="Dong B."/>
            <person name="Zhang L."/>
            <person name="Hu X."/>
            <person name="Sun X."/>
            <person name="Wang J."/>
            <person name="Zhao C."/>
            <person name="Wang Y."/>
            <person name="Wang D."/>
            <person name="Huang X."/>
            <person name="Wang R."/>
            <person name="Lv J."/>
            <person name="Li Y."/>
            <person name="Zhang Z."/>
            <person name="Liu B."/>
            <person name="Lu W."/>
            <person name="Hui Y."/>
            <person name="Liang J."/>
            <person name="Zhou Z."/>
            <person name="Hou R."/>
            <person name="Li X."/>
            <person name="Liu Y."/>
            <person name="Li H."/>
            <person name="Ning X."/>
            <person name="Lin Y."/>
            <person name="Zhao L."/>
            <person name="Xing Q."/>
            <person name="Dou J."/>
            <person name="Li Y."/>
            <person name="Mao J."/>
            <person name="Guo H."/>
            <person name="Dou H."/>
            <person name="Li T."/>
            <person name="Mu C."/>
            <person name="Jiang W."/>
            <person name="Fu Q."/>
            <person name="Fu X."/>
            <person name="Miao Y."/>
            <person name="Liu J."/>
            <person name="Yu Q."/>
            <person name="Li R."/>
            <person name="Liao H."/>
            <person name="Li X."/>
            <person name="Kong Y."/>
            <person name="Jiang Z."/>
            <person name="Chourrout D."/>
            <person name="Li R."/>
            <person name="Bao Z."/>
        </authorList>
    </citation>
    <scope>NUCLEOTIDE SEQUENCE [LARGE SCALE GENOMIC DNA]</scope>
    <source>
        <strain evidence="2 3">PY_sf001</strain>
    </source>
</reference>
<keyword evidence="1" id="KW-0732">Signal</keyword>
<feature type="chain" id="PRO_5012171221" evidence="1">
    <location>
        <begin position="29"/>
        <end position="105"/>
    </location>
</feature>
<evidence type="ECO:0000313" key="3">
    <source>
        <dbReference type="Proteomes" id="UP000242188"/>
    </source>
</evidence>
<accession>A0A210QUF6</accession>
<comment type="caution">
    <text evidence="2">The sequence shown here is derived from an EMBL/GenBank/DDBJ whole genome shotgun (WGS) entry which is preliminary data.</text>
</comment>
<dbReference type="Proteomes" id="UP000242188">
    <property type="component" value="Unassembled WGS sequence"/>
</dbReference>
<keyword evidence="3" id="KW-1185">Reference proteome</keyword>
<proteinExistence type="predicted"/>
<protein>
    <submittedName>
        <fullName evidence="2">Uncharacterized protein</fullName>
    </submittedName>
</protein>
<feature type="signal peptide" evidence="1">
    <location>
        <begin position="1"/>
        <end position="28"/>
    </location>
</feature>
<organism evidence="2 3">
    <name type="scientific">Mizuhopecten yessoensis</name>
    <name type="common">Japanese scallop</name>
    <name type="synonym">Patinopecten yessoensis</name>
    <dbReference type="NCBI Taxonomy" id="6573"/>
    <lineage>
        <taxon>Eukaryota</taxon>
        <taxon>Metazoa</taxon>
        <taxon>Spiralia</taxon>
        <taxon>Lophotrochozoa</taxon>
        <taxon>Mollusca</taxon>
        <taxon>Bivalvia</taxon>
        <taxon>Autobranchia</taxon>
        <taxon>Pteriomorphia</taxon>
        <taxon>Pectinida</taxon>
        <taxon>Pectinoidea</taxon>
        <taxon>Pectinidae</taxon>
        <taxon>Mizuhopecten</taxon>
    </lineage>
</organism>
<name>A0A210QUF6_MIZYE</name>
<dbReference type="EMBL" id="NEDP02001812">
    <property type="protein sequence ID" value="OWF52383.1"/>
    <property type="molecule type" value="Genomic_DNA"/>
</dbReference>
<evidence type="ECO:0000313" key="2">
    <source>
        <dbReference type="EMBL" id="OWF52383.1"/>
    </source>
</evidence>
<sequence>MCSRSYFSVLITCICFLTFLSSYGQTFADSSYKVRRAKQCLDMAIGFETCNYVRKYLYRDIPNAFCVHYKRECCMTCMKEKTTRMIKSALSRIRKQGNVKEKSNV</sequence>
<dbReference type="AlphaFoldDB" id="A0A210QUF6"/>
<gene>
    <name evidence="2" type="ORF">KP79_PYT18551</name>
</gene>